<organism evidence="2 3">
    <name type="scientific">Aquimarina spongiae</name>
    <dbReference type="NCBI Taxonomy" id="570521"/>
    <lineage>
        <taxon>Bacteria</taxon>
        <taxon>Pseudomonadati</taxon>
        <taxon>Bacteroidota</taxon>
        <taxon>Flavobacteriia</taxon>
        <taxon>Flavobacteriales</taxon>
        <taxon>Flavobacteriaceae</taxon>
        <taxon>Aquimarina</taxon>
    </lineage>
</organism>
<evidence type="ECO:0000313" key="2">
    <source>
        <dbReference type="EMBL" id="SHI91208.1"/>
    </source>
</evidence>
<reference evidence="3" key="1">
    <citation type="submission" date="2016-11" db="EMBL/GenBank/DDBJ databases">
        <authorList>
            <person name="Varghese N."/>
            <person name="Submissions S."/>
        </authorList>
    </citation>
    <scope>NUCLEOTIDE SEQUENCE [LARGE SCALE GENOMIC DNA]</scope>
    <source>
        <strain evidence="3">DSM 22623</strain>
    </source>
</reference>
<protein>
    <recommendedName>
        <fullName evidence="1">DUF2314 domain-containing protein</fullName>
    </recommendedName>
</protein>
<dbReference type="Proteomes" id="UP000184432">
    <property type="component" value="Unassembled WGS sequence"/>
</dbReference>
<sequence>MQHDDKILEISALARKELPTLKQAFNMDRLVDDYLLIKAPIITNDSNKEWMWVKVLRWEKQIIEGSLYNTSSKNEHLREGVVVSVDEKDVFDFIIKNEKGEFIGNETEKYLLSQKER</sequence>
<evidence type="ECO:0000313" key="3">
    <source>
        <dbReference type="Proteomes" id="UP000184432"/>
    </source>
</evidence>
<name>A0A1M6F0F9_9FLAO</name>
<feature type="domain" description="DUF2314" evidence="1">
    <location>
        <begin position="13"/>
        <end position="111"/>
    </location>
</feature>
<dbReference type="RefSeq" id="WP_170864583.1">
    <property type="nucleotide sequence ID" value="NZ_FQYP01000004.1"/>
</dbReference>
<evidence type="ECO:0000259" key="1">
    <source>
        <dbReference type="Pfam" id="PF10077"/>
    </source>
</evidence>
<keyword evidence="3" id="KW-1185">Reference proteome</keyword>
<gene>
    <name evidence="2" type="ORF">SAMN04488508_10428</name>
</gene>
<dbReference type="AlphaFoldDB" id="A0A1M6F0F9"/>
<accession>A0A1M6F0F9</accession>
<dbReference type="InterPro" id="IPR018756">
    <property type="entry name" value="DUF2314"/>
</dbReference>
<proteinExistence type="predicted"/>
<dbReference type="Pfam" id="PF10077">
    <property type="entry name" value="DUF2314"/>
    <property type="match status" value="1"/>
</dbReference>
<dbReference type="EMBL" id="FQYP01000004">
    <property type="protein sequence ID" value="SHI91208.1"/>
    <property type="molecule type" value="Genomic_DNA"/>
</dbReference>